<dbReference type="PIRSF" id="PIRSF001430">
    <property type="entry name" value="tRNA_psdUrid_synth"/>
    <property type="match status" value="1"/>
</dbReference>
<feature type="domain" description="Pseudouridine synthase I TruA alpha/beta" evidence="8">
    <location>
        <begin position="153"/>
        <end position="260"/>
    </location>
</feature>
<reference evidence="9" key="1">
    <citation type="submission" date="2020-10" db="EMBL/GenBank/DDBJ databases">
        <authorList>
            <person name="Gilroy R."/>
        </authorList>
    </citation>
    <scope>NUCLEOTIDE SEQUENCE</scope>
    <source>
        <strain evidence="9">ChiHcec3-6078</strain>
    </source>
</reference>
<dbReference type="InterPro" id="IPR020094">
    <property type="entry name" value="TruA/RsuA/RluB/E/F_N"/>
</dbReference>
<name>A0A9D1L692_9FIRM</name>
<evidence type="ECO:0000256" key="5">
    <source>
        <dbReference type="PIRSR" id="PIRSR001430-1"/>
    </source>
</evidence>
<evidence type="ECO:0000256" key="1">
    <source>
        <dbReference type="ARBA" id="ARBA00009375"/>
    </source>
</evidence>
<comment type="caution">
    <text evidence="4">Lacks conserved residue(s) required for the propagation of feature annotation.</text>
</comment>
<dbReference type="Gene3D" id="3.30.70.580">
    <property type="entry name" value="Pseudouridine synthase I, catalytic domain, N-terminal subdomain"/>
    <property type="match status" value="1"/>
</dbReference>
<dbReference type="GO" id="GO:0160147">
    <property type="term" value="F:tRNA pseudouridine(38-40) synthase activity"/>
    <property type="evidence" value="ECO:0007669"/>
    <property type="project" value="UniProtKB-EC"/>
</dbReference>
<comment type="similarity">
    <text evidence="1 4 7">Belongs to the tRNA pseudouridine synthase TruA family.</text>
</comment>
<feature type="active site" description="Nucleophile" evidence="4 5">
    <location>
        <position position="53"/>
    </location>
</feature>
<reference evidence="9" key="2">
    <citation type="journal article" date="2021" name="PeerJ">
        <title>Extensive microbial diversity within the chicken gut microbiome revealed by metagenomics and culture.</title>
        <authorList>
            <person name="Gilroy R."/>
            <person name="Ravi A."/>
            <person name="Getino M."/>
            <person name="Pursley I."/>
            <person name="Horton D.L."/>
            <person name="Alikhan N.F."/>
            <person name="Baker D."/>
            <person name="Gharbi K."/>
            <person name="Hall N."/>
            <person name="Watson M."/>
            <person name="Adriaenssens E.M."/>
            <person name="Foster-Nyarko E."/>
            <person name="Jarju S."/>
            <person name="Secka A."/>
            <person name="Antonio M."/>
            <person name="Oren A."/>
            <person name="Chaudhuri R.R."/>
            <person name="La Ragione R."/>
            <person name="Hildebrand F."/>
            <person name="Pallen M.J."/>
        </authorList>
    </citation>
    <scope>NUCLEOTIDE SEQUENCE</scope>
    <source>
        <strain evidence="9">ChiHcec3-6078</strain>
    </source>
</reference>
<feature type="binding site" evidence="4 6">
    <location>
        <position position="120"/>
    </location>
    <ligand>
        <name>substrate</name>
    </ligand>
</feature>
<comment type="caution">
    <text evidence="9">The sequence shown here is derived from an EMBL/GenBank/DDBJ whole genome shotgun (WGS) entry which is preliminary data.</text>
</comment>
<evidence type="ECO:0000259" key="8">
    <source>
        <dbReference type="Pfam" id="PF01416"/>
    </source>
</evidence>
<dbReference type="EC" id="5.4.99.12" evidence="4"/>
<keyword evidence="2 4" id="KW-0819">tRNA processing</keyword>
<gene>
    <name evidence="4 9" type="primary">truA</name>
    <name evidence="9" type="ORF">IAC50_03265</name>
</gene>
<dbReference type="CDD" id="cd02570">
    <property type="entry name" value="PseudoU_synth_EcTruA"/>
    <property type="match status" value="1"/>
</dbReference>
<dbReference type="NCBIfam" id="TIGR00071">
    <property type="entry name" value="hisT_truA"/>
    <property type="match status" value="1"/>
</dbReference>
<sequence length="265" mass="29537">MEKNILLTIAYDGSGFSGWQKQPGVLTVQGCIEEALSRLCGEKIQINGTSRTDAGVHARGQRASFKTDLKLPIERLPMVINNMMASGEKSSFQISPVRITAAEEKPSGFHARFDAVGKKYIYRIRDGGNYDVFRRNYFYQIRDALNIEAMKEAAFFLKGTGDFKSFEASGGTPRKTTVRTIYGLEIKSREDKKGRTVEIHIKGDGFLYNMVRIIAGTLVEAGRGDIAPGHVKSVMEARDRRAAGHTAPPWGLCLEEVYYSEEQLK</sequence>
<evidence type="ECO:0000313" key="10">
    <source>
        <dbReference type="Proteomes" id="UP000824090"/>
    </source>
</evidence>
<evidence type="ECO:0000256" key="4">
    <source>
        <dbReference type="HAMAP-Rule" id="MF_00171"/>
    </source>
</evidence>
<evidence type="ECO:0000256" key="3">
    <source>
        <dbReference type="ARBA" id="ARBA00023235"/>
    </source>
</evidence>
<accession>A0A9D1L692</accession>
<evidence type="ECO:0000313" key="9">
    <source>
        <dbReference type="EMBL" id="HIU25506.1"/>
    </source>
</evidence>
<dbReference type="Pfam" id="PF01416">
    <property type="entry name" value="PseudoU_synth_1"/>
    <property type="match status" value="2"/>
</dbReference>
<dbReference type="Proteomes" id="UP000824090">
    <property type="component" value="Unassembled WGS sequence"/>
</dbReference>
<dbReference type="PANTHER" id="PTHR11142">
    <property type="entry name" value="PSEUDOURIDYLATE SYNTHASE"/>
    <property type="match status" value="1"/>
</dbReference>
<proteinExistence type="inferred from homology"/>
<feature type="domain" description="Pseudouridine synthase I TruA alpha/beta" evidence="8">
    <location>
        <begin position="10"/>
        <end position="114"/>
    </location>
</feature>
<dbReference type="SUPFAM" id="SSF55120">
    <property type="entry name" value="Pseudouridine synthase"/>
    <property type="match status" value="1"/>
</dbReference>
<protein>
    <recommendedName>
        <fullName evidence="4">tRNA pseudouridine synthase A</fullName>
        <ecNumber evidence="4">5.4.99.12</ecNumber>
    </recommendedName>
    <alternativeName>
        <fullName evidence="4">tRNA pseudouridine(38-40) synthase</fullName>
    </alternativeName>
    <alternativeName>
        <fullName evidence="4">tRNA pseudouridylate synthase I</fullName>
    </alternativeName>
    <alternativeName>
        <fullName evidence="4">tRNA-uridine isomerase I</fullName>
    </alternativeName>
</protein>
<dbReference type="GO" id="GO:0003723">
    <property type="term" value="F:RNA binding"/>
    <property type="evidence" value="ECO:0007669"/>
    <property type="project" value="InterPro"/>
</dbReference>
<dbReference type="InterPro" id="IPR020103">
    <property type="entry name" value="PsdUridine_synth_cat_dom_sf"/>
</dbReference>
<comment type="function">
    <text evidence="4">Formation of pseudouridine at positions 38, 39 and 40 in the anticodon stem and loop of transfer RNAs.</text>
</comment>
<dbReference type="HAMAP" id="MF_00171">
    <property type="entry name" value="TruA"/>
    <property type="match status" value="1"/>
</dbReference>
<evidence type="ECO:0000256" key="7">
    <source>
        <dbReference type="RuleBase" id="RU003792"/>
    </source>
</evidence>
<comment type="subunit">
    <text evidence="4">Homodimer.</text>
</comment>
<organism evidence="9 10">
    <name type="scientific">Candidatus Allocopromorpha excrementigallinarum</name>
    <dbReference type="NCBI Taxonomy" id="2840742"/>
    <lineage>
        <taxon>Bacteria</taxon>
        <taxon>Bacillati</taxon>
        <taxon>Bacillota</taxon>
        <taxon>Clostridia</taxon>
        <taxon>Eubacteriales</taxon>
        <taxon>Eubacteriaceae</taxon>
        <taxon>Eubacteriaceae incertae sedis</taxon>
        <taxon>Candidatus Allocopromorpha</taxon>
    </lineage>
</organism>
<comment type="catalytic activity">
    <reaction evidence="4 7">
        <text>uridine(38/39/40) in tRNA = pseudouridine(38/39/40) in tRNA</text>
        <dbReference type="Rhea" id="RHEA:22376"/>
        <dbReference type="Rhea" id="RHEA-COMP:10085"/>
        <dbReference type="Rhea" id="RHEA-COMP:10087"/>
        <dbReference type="ChEBI" id="CHEBI:65314"/>
        <dbReference type="ChEBI" id="CHEBI:65315"/>
        <dbReference type="EC" id="5.4.99.12"/>
    </reaction>
</comment>
<dbReference type="AlphaFoldDB" id="A0A9D1L692"/>
<dbReference type="InterPro" id="IPR020095">
    <property type="entry name" value="PsdUridine_synth_TruA_C"/>
</dbReference>
<evidence type="ECO:0000256" key="2">
    <source>
        <dbReference type="ARBA" id="ARBA00022694"/>
    </source>
</evidence>
<evidence type="ECO:0000256" key="6">
    <source>
        <dbReference type="PIRSR" id="PIRSR001430-2"/>
    </source>
</evidence>
<dbReference type="Gene3D" id="3.30.70.660">
    <property type="entry name" value="Pseudouridine synthase I, catalytic domain, C-terminal subdomain"/>
    <property type="match status" value="1"/>
</dbReference>
<keyword evidence="3 4" id="KW-0413">Isomerase</keyword>
<dbReference type="GO" id="GO:0031119">
    <property type="term" value="P:tRNA pseudouridine synthesis"/>
    <property type="evidence" value="ECO:0007669"/>
    <property type="project" value="UniProtKB-UniRule"/>
</dbReference>
<dbReference type="InterPro" id="IPR020097">
    <property type="entry name" value="PsdUridine_synth_TruA_a/b_dom"/>
</dbReference>
<dbReference type="InterPro" id="IPR001406">
    <property type="entry name" value="PsdUridine_synth_TruA"/>
</dbReference>
<dbReference type="EMBL" id="DVMP01000068">
    <property type="protein sequence ID" value="HIU25506.1"/>
    <property type="molecule type" value="Genomic_DNA"/>
</dbReference>
<dbReference type="PANTHER" id="PTHR11142:SF0">
    <property type="entry name" value="TRNA PSEUDOURIDINE SYNTHASE-LIKE 1"/>
    <property type="match status" value="1"/>
</dbReference>